<dbReference type="EC" id="1.6.5.2" evidence="2"/>
<gene>
    <name evidence="2" type="ORF">ATC70_006558</name>
</gene>
<keyword evidence="3" id="KW-1185">Reference proteome</keyword>
<sequence length="435" mass="50242">MSSNESIVRDQDKRAEAAVKRSLKEAFVFHNTYVADITERINKKQKSPAEQDRPVVNSTNEEYISKLGEQDALFLEGVERSIGYTIKSIAIKSHALYYDIVGVRPQITLGLNSILDLSYNFPRGQSTIFSAVQWSHLREKYKYSYVSHPLSLSRKATEVLKNAETIAKTNVTEASDQIYKYLYLYKNRFTNDEQFVLFAHAFILEFLESNPYMFNKQVKKNEQDCIVKLWGPIMEKLVQKTPLRLKWGESSCSLLTNSLRADLRVIYDQVEDRQVQEYDMMQMEATRISPTPQKFDFDHVKLLLETKDNIDLLQEYIGDGLCCIQFCGLELFKYNLKHVSDTLYIGNKVTTNVILPAVKDFKFMTDLCNTLLTTRKEWTDLQRTLVLVKNSPKSADRSLQDPPTQQTRLKKSPSWYPPRPDQKTAPLTPIPPNLS</sequence>
<accession>A0AAN7DSV3</accession>
<comment type="caution">
    <text evidence="2">The sequence shown here is derived from an EMBL/GenBank/DDBJ whole genome shotgun (WGS) entry which is preliminary data.</text>
</comment>
<reference evidence="2 3" key="1">
    <citation type="submission" date="2022-11" db="EMBL/GenBank/DDBJ databases">
        <title>Mucor velutinosus strain NIH1002 WGS.</title>
        <authorList>
            <person name="Subramanian P."/>
            <person name="Mullikin J.C."/>
            <person name="Segre J.A."/>
            <person name="Zelazny A.M."/>
        </authorList>
    </citation>
    <scope>NUCLEOTIDE SEQUENCE [LARGE SCALE GENOMIC DNA]</scope>
    <source>
        <strain evidence="2 3">NIH1002</strain>
    </source>
</reference>
<dbReference type="GO" id="GO:0003955">
    <property type="term" value="F:NAD(P)H dehydrogenase (quinone) activity"/>
    <property type="evidence" value="ECO:0007669"/>
    <property type="project" value="UniProtKB-EC"/>
</dbReference>
<protein>
    <submittedName>
        <fullName evidence="2">Flavodoxin-like domain-containing protein</fullName>
        <ecNumber evidence="2">1.6.5.2</ecNumber>
    </submittedName>
</protein>
<keyword evidence="2" id="KW-0560">Oxidoreductase</keyword>
<evidence type="ECO:0000313" key="2">
    <source>
        <dbReference type="EMBL" id="KAK4520680.1"/>
    </source>
</evidence>
<dbReference type="GeneID" id="89950244"/>
<feature type="region of interest" description="Disordered" evidence="1">
    <location>
        <begin position="392"/>
        <end position="435"/>
    </location>
</feature>
<organism evidence="2 3">
    <name type="scientific">Mucor velutinosus</name>
    <dbReference type="NCBI Taxonomy" id="708070"/>
    <lineage>
        <taxon>Eukaryota</taxon>
        <taxon>Fungi</taxon>
        <taxon>Fungi incertae sedis</taxon>
        <taxon>Mucoromycota</taxon>
        <taxon>Mucoromycotina</taxon>
        <taxon>Mucoromycetes</taxon>
        <taxon>Mucorales</taxon>
        <taxon>Mucorineae</taxon>
        <taxon>Mucoraceae</taxon>
        <taxon>Mucor</taxon>
    </lineage>
</organism>
<dbReference type="RefSeq" id="XP_064687346.1">
    <property type="nucleotide sequence ID" value="XM_064825832.1"/>
</dbReference>
<evidence type="ECO:0000313" key="3">
    <source>
        <dbReference type="Proteomes" id="UP001304243"/>
    </source>
</evidence>
<evidence type="ECO:0000256" key="1">
    <source>
        <dbReference type="SAM" id="MobiDB-lite"/>
    </source>
</evidence>
<dbReference type="AlphaFoldDB" id="A0AAN7DSV3"/>
<proteinExistence type="predicted"/>
<dbReference type="Proteomes" id="UP001304243">
    <property type="component" value="Unassembled WGS sequence"/>
</dbReference>
<dbReference type="EMBL" id="JASEJX010000009">
    <property type="protein sequence ID" value="KAK4520680.1"/>
    <property type="molecule type" value="Genomic_DNA"/>
</dbReference>
<name>A0AAN7DSV3_9FUNG</name>